<dbReference type="GO" id="GO:0006351">
    <property type="term" value="P:DNA-templated transcription"/>
    <property type="evidence" value="ECO:0007669"/>
    <property type="project" value="TreeGrafter"/>
</dbReference>
<sequence>MEWSDVRIFLAVSRGGSFGEAARSLGVSHPTVGRRVRALEDEAQQPLFRRTRRGLVLTDAGDALLALAESMENSALAMERRLAGNHDRLEGILRISSADWFAGYVLAPVLAELGRRHPAVVPELIASYRLLDLSRRDADVAFRIVPFSEPDIVQRRLMRIGYGVYGTADTARIAQDDPDAVGLILMNTAQSHFPDVAWLLDAFPTSRRVFTSTSRSVQARMCLQGVGLAVLPRPLGDAMPGLQRIATPEPPPARDVWVGYHHDLRHMDRLRAMLEIADALLADGQAPQLPAAG</sequence>
<protein>
    <submittedName>
        <fullName evidence="6">LysR family transcriptional regulator</fullName>
    </submittedName>
</protein>
<feature type="domain" description="HTH lysR-type" evidence="5">
    <location>
        <begin position="1"/>
        <end position="58"/>
    </location>
</feature>
<dbReference type="EMBL" id="JAGQFT020000004">
    <property type="protein sequence ID" value="MBS7457166.1"/>
    <property type="molecule type" value="Genomic_DNA"/>
</dbReference>
<dbReference type="PANTHER" id="PTHR30537:SF3">
    <property type="entry name" value="TRANSCRIPTIONAL REGULATORY PROTEIN"/>
    <property type="match status" value="1"/>
</dbReference>
<dbReference type="SUPFAM" id="SSF53850">
    <property type="entry name" value="Periplasmic binding protein-like II"/>
    <property type="match status" value="1"/>
</dbReference>
<dbReference type="InterPro" id="IPR005119">
    <property type="entry name" value="LysR_subst-bd"/>
</dbReference>
<keyword evidence="3" id="KW-0238">DNA-binding</keyword>
<dbReference type="Proteomes" id="UP000675747">
    <property type="component" value="Unassembled WGS sequence"/>
</dbReference>
<evidence type="ECO:0000259" key="5">
    <source>
        <dbReference type="PROSITE" id="PS50931"/>
    </source>
</evidence>
<evidence type="ECO:0000256" key="4">
    <source>
        <dbReference type="ARBA" id="ARBA00023163"/>
    </source>
</evidence>
<organism evidence="6">
    <name type="scientific">Coralloluteibacterium stylophorae</name>
    <dbReference type="NCBI Taxonomy" id="1776034"/>
    <lineage>
        <taxon>Bacteria</taxon>
        <taxon>Pseudomonadati</taxon>
        <taxon>Pseudomonadota</taxon>
        <taxon>Gammaproteobacteria</taxon>
        <taxon>Lysobacterales</taxon>
        <taxon>Lysobacteraceae</taxon>
        <taxon>Coralloluteibacterium</taxon>
    </lineage>
</organism>
<proteinExistence type="inferred from homology"/>
<dbReference type="PANTHER" id="PTHR30537">
    <property type="entry name" value="HTH-TYPE TRANSCRIPTIONAL REGULATOR"/>
    <property type="match status" value="1"/>
</dbReference>
<name>A0A8J7VR58_9GAMM</name>
<dbReference type="InterPro" id="IPR036388">
    <property type="entry name" value="WH-like_DNA-bd_sf"/>
</dbReference>
<dbReference type="PROSITE" id="PS50931">
    <property type="entry name" value="HTH_LYSR"/>
    <property type="match status" value="1"/>
</dbReference>
<evidence type="ECO:0000256" key="3">
    <source>
        <dbReference type="ARBA" id="ARBA00023125"/>
    </source>
</evidence>
<dbReference type="InterPro" id="IPR036390">
    <property type="entry name" value="WH_DNA-bd_sf"/>
</dbReference>
<keyword evidence="2" id="KW-0805">Transcription regulation</keyword>
<dbReference type="Pfam" id="PF00126">
    <property type="entry name" value="HTH_1"/>
    <property type="match status" value="1"/>
</dbReference>
<dbReference type="GO" id="GO:0003700">
    <property type="term" value="F:DNA-binding transcription factor activity"/>
    <property type="evidence" value="ECO:0007669"/>
    <property type="project" value="InterPro"/>
</dbReference>
<dbReference type="Gene3D" id="3.40.190.290">
    <property type="match status" value="1"/>
</dbReference>
<dbReference type="AlphaFoldDB" id="A0A8J7VR58"/>
<evidence type="ECO:0000313" key="7">
    <source>
        <dbReference type="EMBL" id="MBS7457166.1"/>
    </source>
</evidence>
<dbReference type="SUPFAM" id="SSF46785">
    <property type="entry name" value="Winged helix' DNA-binding domain"/>
    <property type="match status" value="1"/>
</dbReference>
<reference evidence="7 8" key="1">
    <citation type="journal article" date="2021" name="Microbiol. Resour. Announc.">
        <title>Draft Genome Sequence of Coralloluteibacterium stylophorae LMG 29479T.</title>
        <authorList>
            <person name="Karlyshev A.V."/>
            <person name="Kudryashova E.B."/>
            <person name="Ariskina E.V."/>
            <person name="Conroy A.P."/>
            <person name="Abidueva E.Y."/>
        </authorList>
    </citation>
    <scope>NUCLEOTIDE SEQUENCE [LARGE SCALE GENOMIC DNA]</scope>
    <source>
        <strain evidence="7 8">LMG 29479</strain>
    </source>
</reference>
<evidence type="ECO:0000256" key="1">
    <source>
        <dbReference type="ARBA" id="ARBA00009437"/>
    </source>
</evidence>
<evidence type="ECO:0000256" key="2">
    <source>
        <dbReference type="ARBA" id="ARBA00023015"/>
    </source>
</evidence>
<gene>
    <name evidence="7" type="ORF">KB893_008445</name>
    <name evidence="6" type="ORF">KB893_02495</name>
</gene>
<keyword evidence="4" id="KW-0804">Transcription</keyword>
<accession>A0A8J7VR58</accession>
<dbReference type="InterPro" id="IPR058163">
    <property type="entry name" value="LysR-type_TF_proteobact-type"/>
</dbReference>
<keyword evidence="8" id="KW-1185">Reference proteome</keyword>
<dbReference type="Gene3D" id="1.10.10.10">
    <property type="entry name" value="Winged helix-like DNA-binding domain superfamily/Winged helix DNA-binding domain"/>
    <property type="match status" value="1"/>
</dbReference>
<evidence type="ECO:0000313" key="6">
    <source>
        <dbReference type="EMBL" id="MBR0561394.1"/>
    </source>
</evidence>
<evidence type="ECO:0000313" key="8">
    <source>
        <dbReference type="Proteomes" id="UP000675747"/>
    </source>
</evidence>
<dbReference type="InterPro" id="IPR000847">
    <property type="entry name" value="LysR_HTH_N"/>
</dbReference>
<reference evidence="6" key="2">
    <citation type="submission" date="2021-04" db="EMBL/GenBank/DDBJ databases">
        <authorList>
            <person name="Karlyshev A.V."/>
        </authorList>
    </citation>
    <scope>NUCLEOTIDE SEQUENCE</scope>
    <source>
        <strain evidence="6">LMG 29479</strain>
    </source>
</reference>
<dbReference type="EMBL" id="JAGQFT010000009">
    <property type="protein sequence ID" value="MBR0561394.1"/>
    <property type="molecule type" value="Genomic_DNA"/>
</dbReference>
<dbReference type="Pfam" id="PF03466">
    <property type="entry name" value="LysR_substrate"/>
    <property type="match status" value="1"/>
</dbReference>
<dbReference type="GO" id="GO:0043565">
    <property type="term" value="F:sequence-specific DNA binding"/>
    <property type="evidence" value="ECO:0007669"/>
    <property type="project" value="TreeGrafter"/>
</dbReference>
<comment type="similarity">
    <text evidence="1">Belongs to the LysR transcriptional regulatory family.</text>
</comment>
<comment type="caution">
    <text evidence="6">The sequence shown here is derived from an EMBL/GenBank/DDBJ whole genome shotgun (WGS) entry which is preliminary data.</text>
</comment>